<dbReference type="Proteomes" id="UP000176336">
    <property type="component" value="Unassembled WGS sequence"/>
</dbReference>
<evidence type="ECO:0000256" key="1">
    <source>
        <dbReference type="SAM" id="Phobius"/>
    </source>
</evidence>
<protein>
    <submittedName>
        <fullName evidence="4">Uncharacterized protein</fullName>
    </submittedName>
</protein>
<dbReference type="SUPFAM" id="SSF53756">
    <property type="entry name" value="UDP-Glycosyltransferase/glycogen phosphorylase"/>
    <property type="match status" value="1"/>
</dbReference>
<keyword evidence="1" id="KW-0812">Transmembrane</keyword>
<proteinExistence type="predicted"/>
<dbReference type="PANTHER" id="PTHR45947">
    <property type="entry name" value="SULFOQUINOVOSYL TRANSFERASE SQD2"/>
    <property type="match status" value="1"/>
</dbReference>
<feature type="domain" description="Glycosyl transferase family 1" evidence="2">
    <location>
        <begin position="176"/>
        <end position="336"/>
    </location>
</feature>
<gene>
    <name evidence="4" type="ORF">A2871_03345</name>
</gene>
<dbReference type="Pfam" id="PF13439">
    <property type="entry name" value="Glyco_transf_4"/>
    <property type="match status" value="1"/>
</dbReference>
<dbReference type="InterPro" id="IPR050194">
    <property type="entry name" value="Glycosyltransferase_grp1"/>
</dbReference>
<evidence type="ECO:0000313" key="4">
    <source>
        <dbReference type="EMBL" id="OGE19668.1"/>
    </source>
</evidence>
<dbReference type="CDD" id="cd03801">
    <property type="entry name" value="GT4_PimA-like"/>
    <property type="match status" value="1"/>
</dbReference>
<keyword evidence="1" id="KW-1133">Transmembrane helix</keyword>
<name>A0A1F5ITI9_9BACT</name>
<dbReference type="Gene3D" id="3.40.50.2000">
    <property type="entry name" value="Glycogen Phosphorylase B"/>
    <property type="match status" value="2"/>
</dbReference>
<dbReference type="GO" id="GO:0016757">
    <property type="term" value="F:glycosyltransferase activity"/>
    <property type="evidence" value="ECO:0007669"/>
    <property type="project" value="TreeGrafter"/>
</dbReference>
<keyword evidence="1" id="KW-0472">Membrane</keyword>
<dbReference type="AlphaFoldDB" id="A0A1F5ITI9"/>
<feature type="transmembrane region" description="Helical" evidence="1">
    <location>
        <begin position="60"/>
        <end position="82"/>
    </location>
</feature>
<dbReference type="InterPro" id="IPR028098">
    <property type="entry name" value="Glyco_trans_4-like_N"/>
</dbReference>
<accession>A0A1F5ITI9</accession>
<reference evidence="4 5" key="1">
    <citation type="journal article" date="2016" name="Nat. Commun.">
        <title>Thousands of microbial genomes shed light on interconnected biogeochemical processes in an aquifer system.</title>
        <authorList>
            <person name="Anantharaman K."/>
            <person name="Brown C.T."/>
            <person name="Hug L.A."/>
            <person name="Sharon I."/>
            <person name="Castelle C.J."/>
            <person name="Probst A.J."/>
            <person name="Thomas B.C."/>
            <person name="Singh A."/>
            <person name="Wilkins M.J."/>
            <person name="Karaoz U."/>
            <person name="Brodie E.L."/>
            <person name="Williams K.H."/>
            <person name="Hubbard S.S."/>
            <person name="Banfield J.F."/>
        </authorList>
    </citation>
    <scope>NUCLEOTIDE SEQUENCE [LARGE SCALE GENOMIC DNA]</scope>
</reference>
<evidence type="ECO:0000259" key="3">
    <source>
        <dbReference type="Pfam" id="PF13439"/>
    </source>
</evidence>
<organism evidence="4 5">
    <name type="scientific">Candidatus Daviesbacteria bacterium RIFCSPHIGHO2_01_FULL_41_23</name>
    <dbReference type="NCBI Taxonomy" id="1797764"/>
    <lineage>
        <taxon>Bacteria</taxon>
        <taxon>Candidatus Daviesiibacteriota</taxon>
    </lineage>
</organism>
<dbReference type="Pfam" id="PF00534">
    <property type="entry name" value="Glycos_transf_1"/>
    <property type="match status" value="1"/>
</dbReference>
<feature type="domain" description="Glycosyltransferase subfamily 4-like N-terminal" evidence="3">
    <location>
        <begin position="13"/>
        <end position="174"/>
    </location>
</feature>
<comment type="caution">
    <text evidence="4">The sequence shown here is derived from an EMBL/GenBank/DDBJ whole genome shotgun (WGS) entry which is preliminary data.</text>
</comment>
<dbReference type="InterPro" id="IPR001296">
    <property type="entry name" value="Glyco_trans_1"/>
</dbReference>
<evidence type="ECO:0000259" key="2">
    <source>
        <dbReference type="Pfam" id="PF00534"/>
    </source>
</evidence>
<evidence type="ECO:0000313" key="5">
    <source>
        <dbReference type="Proteomes" id="UP000176336"/>
    </source>
</evidence>
<dbReference type="PANTHER" id="PTHR45947:SF3">
    <property type="entry name" value="SULFOQUINOVOSYL TRANSFERASE SQD2"/>
    <property type="match status" value="1"/>
</dbReference>
<dbReference type="EMBL" id="MFCR01000002">
    <property type="protein sequence ID" value="OGE19668.1"/>
    <property type="molecule type" value="Genomic_DNA"/>
</dbReference>
<sequence length="357" mass="40581">MKIMIITTPRELGGGETYVNNLIKGLPCHKFLVLTSLQEFNNKLKIEGIQSRLLIMSVKFLSRFHIVLFLILTPFNIIQYLWYLLVFNPDIVHIQSREEQILVTPIARILGKKVIWTLHGLVEKSNRVIDWMFLMSSLKVNRVIAISIFVEKSLKSYGMKSPISVIYHGVDLKRFKPAVFNNSQIIIGFIGRLVNIKRPEIFLDASIEMLQRLPQAQVWIVGDGNLKTKMENKVSTLAIKDRIKFLGFRQDTERIIRQFTILLITSQTEGLAISALESIASGVPVVSVPVGALPEVVSKETGLLVDSDNPKIIAEQILSLIKDKNLLLKLKKTCRKVAEKKFSLDRMITETDLVYKV</sequence>